<reference evidence="1 2" key="1">
    <citation type="submission" date="2024-08" db="EMBL/GenBank/DDBJ databases">
        <title>Gnathostoma spinigerum genome.</title>
        <authorList>
            <person name="Gonzalez-Bertolin B."/>
            <person name="Monzon S."/>
            <person name="Zaballos A."/>
            <person name="Jimenez P."/>
            <person name="Dekumyoy P."/>
            <person name="Varona S."/>
            <person name="Cuesta I."/>
            <person name="Sumanam S."/>
            <person name="Adisakwattana P."/>
            <person name="Gasser R.B."/>
            <person name="Hernandez-Gonzalez A."/>
            <person name="Young N.D."/>
            <person name="Perteguer M.J."/>
        </authorList>
    </citation>
    <scope>NUCLEOTIDE SEQUENCE [LARGE SCALE GENOMIC DNA]</scope>
    <source>
        <strain evidence="1">AL3</strain>
        <tissue evidence="1">Liver</tissue>
    </source>
</reference>
<keyword evidence="2" id="KW-1185">Reference proteome</keyword>
<dbReference type="EMBL" id="JBGFUD010010589">
    <property type="protein sequence ID" value="MFH4982952.1"/>
    <property type="molecule type" value="Genomic_DNA"/>
</dbReference>
<comment type="caution">
    <text evidence="1">The sequence shown here is derived from an EMBL/GenBank/DDBJ whole genome shotgun (WGS) entry which is preliminary data.</text>
</comment>
<protein>
    <submittedName>
        <fullName evidence="1">Uncharacterized protein</fullName>
    </submittedName>
</protein>
<dbReference type="Proteomes" id="UP001608902">
    <property type="component" value="Unassembled WGS sequence"/>
</dbReference>
<dbReference type="AlphaFoldDB" id="A0ABD6F122"/>
<sequence length="139" mass="16151">MHLAAIQNIRFVHKSHYAPKHPPNEIHRMATPLRTTTNGSTSDDGEGYILMLDVFCHLPQSKQYHFMNVELTPSSPSNSLHPLFINPCNELNYAFRHNDEYCSERNELPSDRCNEKRSDRTVCAHPRHTSFTTQRRYAL</sequence>
<name>A0ABD6F122_9BILA</name>
<gene>
    <name evidence="1" type="ORF">AB6A40_009661</name>
</gene>
<accession>A0ABD6F122</accession>
<evidence type="ECO:0000313" key="1">
    <source>
        <dbReference type="EMBL" id="MFH4982952.1"/>
    </source>
</evidence>
<proteinExistence type="predicted"/>
<evidence type="ECO:0000313" key="2">
    <source>
        <dbReference type="Proteomes" id="UP001608902"/>
    </source>
</evidence>
<organism evidence="1 2">
    <name type="scientific">Gnathostoma spinigerum</name>
    <dbReference type="NCBI Taxonomy" id="75299"/>
    <lineage>
        <taxon>Eukaryota</taxon>
        <taxon>Metazoa</taxon>
        <taxon>Ecdysozoa</taxon>
        <taxon>Nematoda</taxon>
        <taxon>Chromadorea</taxon>
        <taxon>Rhabditida</taxon>
        <taxon>Spirurina</taxon>
        <taxon>Gnathostomatomorpha</taxon>
        <taxon>Gnathostomatoidea</taxon>
        <taxon>Gnathostomatidae</taxon>
        <taxon>Gnathostoma</taxon>
    </lineage>
</organism>